<protein>
    <submittedName>
        <fullName evidence="1">Uncharacterized protein</fullName>
    </submittedName>
</protein>
<evidence type="ECO:0000313" key="2">
    <source>
        <dbReference type="Proteomes" id="UP000004324"/>
    </source>
</evidence>
<gene>
    <name evidence="1" type="ORF">FB4_4058</name>
</gene>
<comment type="caution">
    <text evidence="1">The sequence shown here is derived from an EMBL/GenBank/DDBJ whole genome shotgun (WGS) entry which is preliminary data.</text>
</comment>
<dbReference type="RefSeq" id="WP_007935577.1">
    <property type="nucleotide sequence ID" value="NZ_AKVJ01000029.1"/>
</dbReference>
<dbReference type="OrthoDB" id="1683846at2"/>
<accession>I8RIT6</accession>
<evidence type="ECO:0000313" key="1">
    <source>
        <dbReference type="EMBL" id="EIW18015.1"/>
    </source>
</evidence>
<reference evidence="1 2" key="1">
    <citation type="journal article" date="2012" name="J. Bacteriol.">
        <title>Draft Genome Sequences for Two Metal-Reducing Pelosinus fermentans Strains Isolated from a Cr(VI)-Contaminated Site and for Type Strain R7.</title>
        <authorList>
            <person name="Brown S.D."/>
            <person name="Podar M."/>
            <person name="Klingeman D.M."/>
            <person name="Johnson C.M."/>
            <person name="Yang Z.K."/>
            <person name="Utturkar S.M."/>
            <person name="Land M.L."/>
            <person name="Mosher J.J."/>
            <person name="Hurt R.A.Jr."/>
            <person name="Phelps T.J."/>
            <person name="Palumbo A.V."/>
            <person name="Arkin A.P."/>
            <person name="Hazen T.C."/>
            <person name="Elias D.A."/>
        </authorList>
    </citation>
    <scope>NUCLEOTIDE SEQUENCE [LARGE SCALE GENOMIC DNA]</scope>
    <source>
        <strain evidence="1 2">B4</strain>
    </source>
</reference>
<dbReference type="EMBL" id="AKVJ01000029">
    <property type="protein sequence ID" value="EIW18015.1"/>
    <property type="molecule type" value="Genomic_DNA"/>
</dbReference>
<dbReference type="AlphaFoldDB" id="I8RIT6"/>
<proteinExistence type="predicted"/>
<keyword evidence="2" id="KW-1185">Reference proteome</keyword>
<organism evidence="1 2">
    <name type="scientific">Pelosinus fermentans B4</name>
    <dbReference type="NCBI Taxonomy" id="1149862"/>
    <lineage>
        <taxon>Bacteria</taxon>
        <taxon>Bacillati</taxon>
        <taxon>Bacillota</taxon>
        <taxon>Negativicutes</taxon>
        <taxon>Selenomonadales</taxon>
        <taxon>Sporomusaceae</taxon>
        <taxon>Pelosinus</taxon>
    </lineage>
</organism>
<dbReference type="PATRIC" id="fig|1149862.3.peg.3024"/>
<name>I8RIT6_9FIRM</name>
<dbReference type="Proteomes" id="UP000004324">
    <property type="component" value="Unassembled WGS sequence"/>
</dbReference>
<sequence>MKRTQSKKPMSMDLEHMRMLHTEAIEQLDLMYTTLEAAEQATDTTRDSLDDISVNHWDAYMDIIHLISMHDEAMSASIKKYSMREGEFHNAKERQLSLQRGFVIYLLLALLRRHHRMEHIFSLRGNPMNDYFQESSNMEREHIAHLITMTQNLM</sequence>